<dbReference type="InterPro" id="IPR001205">
    <property type="entry name" value="RNA-dir_pol_C"/>
</dbReference>
<dbReference type="AlphaFoldDB" id="A0A9P0ADF6"/>
<dbReference type="GO" id="GO:0071897">
    <property type="term" value="P:DNA biosynthetic process"/>
    <property type="evidence" value="ECO:0007669"/>
    <property type="project" value="UniProtKB-ARBA"/>
</dbReference>
<accession>A0A9P0ADF6</accession>
<dbReference type="GO" id="GO:0003723">
    <property type="term" value="F:RNA binding"/>
    <property type="evidence" value="ECO:0007669"/>
    <property type="project" value="InterPro"/>
</dbReference>
<dbReference type="Pfam" id="PF00680">
    <property type="entry name" value="RdRP_1"/>
    <property type="match status" value="1"/>
</dbReference>
<dbReference type="Proteomes" id="UP001152759">
    <property type="component" value="Chromosome 6"/>
</dbReference>
<dbReference type="GO" id="GO:0039694">
    <property type="term" value="P:viral RNA genome replication"/>
    <property type="evidence" value="ECO:0007669"/>
    <property type="project" value="InterPro"/>
</dbReference>
<dbReference type="GO" id="GO:0003968">
    <property type="term" value="F:RNA-directed RNA polymerase activity"/>
    <property type="evidence" value="ECO:0007669"/>
    <property type="project" value="InterPro"/>
</dbReference>
<proteinExistence type="predicted"/>
<dbReference type="InterPro" id="IPR007094">
    <property type="entry name" value="RNA-dir_pol_PSvirus"/>
</dbReference>
<evidence type="ECO:0000259" key="1">
    <source>
        <dbReference type="PROSITE" id="PS50507"/>
    </source>
</evidence>
<sequence length="361" mass="41305">MISKLNLSTGFGQRHFNLVGPSRFFEALNLHQDLDLHRSKVTLPSIRKDLHEFVNLTEKPRSASLKAAINKTAQAFSIPQVKMLHLNEVFNYDLPVWGSSPGLPYREMGYKTKQQVVACPENRIAIRRFWHEVKYDAPPRSSDCLAFVRSHLAPHGIDKVRAVWGYPMNMVMGEAVFAIPLIEAFKLGTTPLAYGYETTQGGFVKLKNETAGMSNYIGIDFSKFDKTVPPWLIHKAFNILRRNIDFGNYRNYGVANAERNWKMFDYIENYFIKTPIRLSNGERYLKHCGIASGSYFTQLIGSIVNHILITSYFIHKFGRPPRYLKVLGDDSFLADDQVIDFYDCAKFFSANSIYTPFKLGN</sequence>
<protein>
    <recommendedName>
        <fullName evidence="1">RdRp catalytic domain-containing protein</fullName>
    </recommendedName>
</protein>
<evidence type="ECO:0000313" key="3">
    <source>
        <dbReference type="Proteomes" id="UP001152759"/>
    </source>
</evidence>
<keyword evidence="3" id="KW-1185">Reference proteome</keyword>
<dbReference type="SUPFAM" id="SSF56672">
    <property type="entry name" value="DNA/RNA polymerases"/>
    <property type="match status" value="1"/>
</dbReference>
<reference evidence="2" key="1">
    <citation type="submission" date="2021-12" db="EMBL/GenBank/DDBJ databases">
        <authorList>
            <person name="King R."/>
        </authorList>
    </citation>
    <scope>NUCLEOTIDE SEQUENCE</scope>
</reference>
<dbReference type="GO" id="GO:0006351">
    <property type="term" value="P:DNA-templated transcription"/>
    <property type="evidence" value="ECO:0007669"/>
    <property type="project" value="InterPro"/>
</dbReference>
<gene>
    <name evidence="2" type="ORF">BEMITA_LOCUS10641</name>
</gene>
<feature type="domain" description="RdRp catalytic" evidence="1">
    <location>
        <begin position="214"/>
        <end position="343"/>
    </location>
</feature>
<dbReference type="EMBL" id="OU963867">
    <property type="protein sequence ID" value="CAH0392084.1"/>
    <property type="molecule type" value="Genomic_DNA"/>
</dbReference>
<dbReference type="PROSITE" id="PS50507">
    <property type="entry name" value="RDRP_SSRNA_POS"/>
    <property type="match status" value="1"/>
</dbReference>
<evidence type="ECO:0000313" key="2">
    <source>
        <dbReference type="EMBL" id="CAH0392084.1"/>
    </source>
</evidence>
<name>A0A9P0ADF6_BEMTA</name>
<dbReference type="InterPro" id="IPR043502">
    <property type="entry name" value="DNA/RNA_pol_sf"/>
</dbReference>
<organism evidence="2 3">
    <name type="scientific">Bemisia tabaci</name>
    <name type="common">Sweetpotato whitefly</name>
    <name type="synonym">Aleurodes tabaci</name>
    <dbReference type="NCBI Taxonomy" id="7038"/>
    <lineage>
        <taxon>Eukaryota</taxon>
        <taxon>Metazoa</taxon>
        <taxon>Ecdysozoa</taxon>
        <taxon>Arthropoda</taxon>
        <taxon>Hexapoda</taxon>
        <taxon>Insecta</taxon>
        <taxon>Pterygota</taxon>
        <taxon>Neoptera</taxon>
        <taxon>Paraneoptera</taxon>
        <taxon>Hemiptera</taxon>
        <taxon>Sternorrhyncha</taxon>
        <taxon>Aleyrodoidea</taxon>
        <taxon>Aleyrodidae</taxon>
        <taxon>Aleyrodinae</taxon>
        <taxon>Bemisia</taxon>
    </lineage>
</organism>